<evidence type="ECO:0000313" key="2">
    <source>
        <dbReference type="EMBL" id="TYP93655.1"/>
    </source>
</evidence>
<dbReference type="AlphaFoldDB" id="A0A5D3YJH0"/>
<feature type="transmembrane region" description="Helical" evidence="1">
    <location>
        <begin position="41"/>
        <end position="60"/>
    </location>
</feature>
<accession>A0A5D3YJH0</accession>
<dbReference type="OrthoDB" id="1525031at2"/>
<evidence type="ECO:0000313" key="3">
    <source>
        <dbReference type="Proteomes" id="UP000324595"/>
    </source>
</evidence>
<dbReference type="Proteomes" id="UP000324595">
    <property type="component" value="Unassembled WGS sequence"/>
</dbReference>
<protein>
    <recommendedName>
        <fullName evidence="4">PH domain-containing protein</fullName>
    </recommendedName>
</protein>
<feature type="transmembrane region" description="Helical" evidence="1">
    <location>
        <begin position="16"/>
        <end position="35"/>
    </location>
</feature>
<sequence length="157" mass="17866">MEKNEQEFQLRLRSKILIGFLFAFVGIPMLYAAVLNVQVQQVIMGTVMIMLFMIWALVILKAIGYTVKLTDEEIKKEGVFAPSNLSFGEVEKIDFGSTFSSFCLQSDENKLYISNDFNNYKDLIQGIIDKVQRTKNLEEVTLSGNSDDIEKYIGEQA</sequence>
<keyword evidence="1" id="KW-1133">Transmembrane helix</keyword>
<proteinExistence type="predicted"/>
<gene>
    <name evidence="2" type="ORF">LX73_1364</name>
</gene>
<dbReference type="EMBL" id="VNHY01000002">
    <property type="protein sequence ID" value="TYP93655.1"/>
    <property type="molecule type" value="Genomic_DNA"/>
</dbReference>
<dbReference type="RefSeq" id="WP_148898715.1">
    <property type="nucleotide sequence ID" value="NZ_VNHY01000002.1"/>
</dbReference>
<comment type="caution">
    <text evidence="2">The sequence shown here is derived from an EMBL/GenBank/DDBJ whole genome shotgun (WGS) entry which is preliminary data.</text>
</comment>
<reference evidence="2 3" key="1">
    <citation type="submission" date="2019-07" db="EMBL/GenBank/DDBJ databases">
        <title>Genomic Encyclopedia of Archaeal and Bacterial Type Strains, Phase II (KMG-II): from individual species to whole genera.</title>
        <authorList>
            <person name="Goeker M."/>
        </authorList>
    </citation>
    <scope>NUCLEOTIDE SEQUENCE [LARGE SCALE GENOMIC DNA]</scope>
    <source>
        <strain evidence="2 3">DSM 21935</strain>
    </source>
</reference>
<keyword evidence="1" id="KW-0812">Transmembrane</keyword>
<evidence type="ECO:0000256" key="1">
    <source>
        <dbReference type="SAM" id="Phobius"/>
    </source>
</evidence>
<keyword evidence="3" id="KW-1185">Reference proteome</keyword>
<evidence type="ECO:0008006" key="4">
    <source>
        <dbReference type="Google" id="ProtNLM"/>
    </source>
</evidence>
<organism evidence="2 3">
    <name type="scientific">Fodinibius salinus</name>
    <dbReference type="NCBI Taxonomy" id="860790"/>
    <lineage>
        <taxon>Bacteria</taxon>
        <taxon>Pseudomonadati</taxon>
        <taxon>Balneolota</taxon>
        <taxon>Balneolia</taxon>
        <taxon>Balneolales</taxon>
        <taxon>Balneolaceae</taxon>
        <taxon>Fodinibius</taxon>
    </lineage>
</organism>
<keyword evidence="1" id="KW-0472">Membrane</keyword>
<name>A0A5D3YJH0_9BACT</name>